<proteinExistence type="predicted"/>
<dbReference type="EMBL" id="CAADRA010007251">
    <property type="protein sequence ID" value="VFT99734.1"/>
    <property type="molecule type" value="Genomic_DNA"/>
</dbReference>
<dbReference type="EMBL" id="VJMH01007225">
    <property type="protein sequence ID" value="KAF0684963.1"/>
    <property type="molecule type" value="Genomic_DNA"/>
</dbReference>
<accession>A0A485LLX4</accession>
<evidence type="ECO:0000313" key="2">
    <source>
        <dbReference type="EMBL" id="KAF0684963.1"/>
    </source>
</evidence>
<name>A0A485LLX4_9STRA</name>
<organism evidence="3 4">
    <name type="scientific">Aphanomyces stellatus</name>
    <dbReference type="NCBI Taxonomy" id="120398"/>
    <lineage>
        <taxon>Eukaryota</taxon>
        <taxon>Sar</taxon>
        <taxon>Stramenopiles</taxon>
        <taxon>Oomycota</taxon>
        <taxon>Saprolegniomycetes</taxon>
        <taxon>Saprolegniales</taxon>
        <taxon>Verrucalvaceae</taxon>
        <taxon>Aphanomyces</taxon>
    </lineage>
</organism>
<keyword evidence="4" id="KW-1185">Reference proteome</keyword>
<evidence type="ECO:0000313" key="4">
    <source>
        <dbReference type="Proteomes" id="UP000332933"/>
    </source>
</evidence>
<evidence type="ECO:0000313" key="3">
    <source>
        <dbReference type="EMBL" id="VFT99734.1"/>
    </source>
</evidence>
<reference evidence="3 4" key="1">
    <citation type="submission" date="2019-03" db="EMBL/GenBank/DDBJ databases">
        <authorList>
            <person name="Gaulin E."/>
            <person name="Dumas B."/>
        </authorList>
    </citation>
    <scope>NUCLEOTIDE SEQUENCE [LARGE SCALE GENOMIC DNA]</scope>
    <source>
        <strain evidence="3">CBS 568.67</strain>
    </source>
</reference>
<dbReference type="Proteomes" id="UP000332933">
    <property type="component" value="Unassembled WGS sequence"/>
</dbReference>
<evidence type="ECO:0000256" key="1">
    <source>
        <dbReference type="SAM" id="Coils"/>
    </source>
</evidence>
<feature type="coiled-coil region" evidence="1">
    <location>
        <begin position="40"/>
        <end position="67"/>
    </location>
</feature>
<reference evidence="2" key="2">
    <citation type="submission" date="2019-06" db="EMBL/GenBank/DDBJ databases">
        <title>Genomics analysis of Aphanomyces spp. identifies a new class of oomycete effector associated with host adaptation.</title>
        <authorList>
            <person name="Gaulin E."/>
        </authorList>
    </citation>
    <scope>NUCLEOTIDE SEQUENCE</scope>
    <source>
        <strain evidence="2">CBS 578.67</strain>
    </source>
</reference>
<dbReference type="AlphaFoldDB" id="A0A485LLX4"/>
<keyword evidence="1" id="KW-0175">Coiled coil</keyword>
<dbReference type="OrthoDB" id="10663845at2759"/>
<protein>
    <submittedName>
        <fullName evidence="3">Aste57867_23086 protein</fullName>
    </submittedName>
</protein>
<sequence length="376" mass="42944">MLIPAMPTEQQPLDHTKQTLLEQRRQRRMTRDRENKRRKKSEYVHELTELRATMAKLKLKISSMARAASTSVTLLPWHEVARAVEEDTTALVKSNMRLRDEIEWFRHLCSVLASAAPAPPRHHLVGAASWRDACLYQDDSLRAMGLNWITTATRANAPGALAHMALESDKSSFTNVTFDGTWIRMHVMHEKVLDHTSLDDAVQLAWTNVLLDGTSTVSHVTRLDSGRDDTVYVRHGGRPKHSLQLVQRAFREPGDDYAILVARSVMDDELHPYPAGDYKTDGQEWILVREIGPTTCLVRQIMVFSQPFFDHDHVMSLDEFVPLFTRQGARTEKLHPDDDDSRVDILRVFLDRTYSARQARFEEMLDLPLASPPSTT</sequence>
<gene>
    <name evidence="3" type="primary">Aste57867_23086</name>
    <name evidence="2" type="ORF">As57867_023015</name>
    <name evidence="3" type="ORF">ASTE57867_23086</name>
</gene>